<keyword evidence="4" id="KW-0443">Lipid metabolism</keyword>
<keyword evidence="3" id="KW-0378">Hydrolase</keyword>
<gene>
    <name evidence="7" type="ORF">AZI86_13870</name>
</gene>
<dbReference type="SUPFAM" id="SSF56024">
    <property type="entry name" value="Phospholipase D/nuclease"/>
    <property type="match status" value="2"/>
</dbReference>
<dbReference type="AlphaFoldDB" id="A0A150WJM8"/>
<evidence type="ECO:0000259" key="6">
    <source>
        <dbReference type="PROSITE" id="PS50035"/>
    </source>
</evidence>
<protein>
    <recommendedName>
        <fullName evidence="6">PLD phosphodiesterase domain-containing protein</fullName>
    </recommendedName>
</protein>
<dbReference type="RefSeq" id="WP_061835794.1">
    <property type="nucleotide sequence ID" value="NZ_LUKE01000003.1"/>
</dbReference>
<dbReference type="CDD" id="cd09140">
    <property type="entry name" value="PLDc_vPLD1_2_like_bac_1"/>
    <property type="match status" value="1"/>
</dbReference>
<feature type="transmembrane region" description="Helical" evidence="5">
    <location>
        <begin position="521"/>
        <end position="546"/>
    </location>
</feature>
<dbReference type="EMBL" id="LUKE01000003">
    <property type="protein sequence ID" value="KYG63900.1"/>
    <property type="molecule type" value="Genomic_DNA"/>
</dbReference>
<dbReference type="Pfam" id="PF09335">
    <property type="entry name" value="VTT_dom"/>
    <property type="match status" value="1"/>
</dbReference>
<dbReference type="GO" id="GO:0005886">
    <property type="term" value="C:plasma membrane"/>
    <property type="evidence" value="ECO:0007669"/>
    <property type="project" value="TreeGrafter"/>
</dbReference>
<accession>A0A150WJM8</accession>
<dbReference type="PANTHER" id="PTHR18896:SF76">
    <property type="entry name" value="PHOSPHOLIPASE"/>
    <property type="match status" value="1"/>
</dbReference>
<dbReference type="PROSITE" id="PS50035">
    <property type="entry name" value="PLD"/>
    <property type="match status" value="2"/>
</dbReference>
<sequence>MNETVFKPSENCWKTDEIKRGTLLVDSADFYRAVHAAMSRARKSIFILGWDIDSGIALLRGEDAKRSADPSVLIELLSKKARENPELNIYILIWDSSVAFVGEREFLPELVWTNNTPENIHFHLDSTIPLWGSHHQKIILIDDQLVFTGGMDLARQRWDERSHHPEDPLRMDANGSYGPFHDVQIMMDGPIVKSFSEIVRVRWKSSTGYEAKNPDFNPSAVWPPPFPVSLENFRAAVARTIPKTETTSEVHEINQMYRDLFKSATRFIYIENQYFSSKEMARALNAALKNNKELHALLISSYDPQGIFESEAMWANRIDFKRIASRGVENQIRFASSGIKTQDGNICYKRIHSKVLVVDDHHCTVGSANLTNRSMDLDTECDVVLEAQDLIQRKQIQHIRNDLIAEHVGLTTAEVEELFTRQNPLAEIFNIQHDAYRLWEIEDTKFTTQTFQSMASTFADPEDTDIQKTLHLKNPRKVLVISLLLALVSFMIIGSFVRNHISWFSTESIHAFLKSARSSPWSFLIVCAAYVAGGFVLFPVTLMSLLTAAVFGSLWGPIYGMTGALLSAAVMFGLGHWAGLKGTRRFLGDRIRSIDAKFQKTGVIGVTILRLIPIAPYSLVNIAAGISSVRFIDFILGTFLGFLPAFIVKGLVGDSLTQVFLNPTKKTVIYLTLGIGLWILLTVGTYFFTKRWQNRASP</sequence>
<feature type="domain" description="PLD phosphodiesterase" evidence="6">
    <location>
        <begin position="130"/>
        <end position="157"/>
    </location>
</feature>
<dbReference type="PANTHER" id="PTHR18896">
    <property type="entry name" value="PHOSPHOLIPASE D"/>
    <property type="match status" value="1"/>
</dbReference>
<keyword evidence="8" id="KW-1185">Reference proteome</keyword>
<feature type="domain" description="PLD phosphodiesterase" evidence="6">
    <location>
        <begin position="347"/>
        <end position="374"/>
    </location>
</feature>
<dbReference type="OrthoDB" id="9814092at2"/>
<dbReference type="InterPro" id="IPR015679">
    <property type="entry name" value="PLipase_D_fam"/>
</dbReference>
<evidence type="ECO:0000313" key="7">
    <source>
        <dbReference type="EMBL" id="KYG63900.1"/>
    </source>
</evidence>
<organism evidence="7 8">
    <name type="scientific">Bdellovibrio bacteriovorus</name>
    <dbReference type="NCBI Taxonomy" id="959"/>
    <lineage>
        <taxon>Bacteria</taxon>
        <taxon>Pseudomonadati</taxon>
        <taxon>Bdellovibrionota</taxon>
        <taxon>Bdellovibrionia</taxon>
        <taxon>Bdellovibrionales</taxon>
        <taxon>Pseudobdellovibrionaceae</taxon>
        <taxon>Bdellovibrio</taxon>
    </lineage>
</organism>
<keyword evidence="5" id="KW-0812">Transmembrane</keyword>
<evidence type="ECO:0000313" key="8">
    <source>
        <dbReference type="Proteomes" id="UP000075320"/>
    </source>
</evidence>
<dbReference type="Gene3D" id="3.30.870.10">
    <property type="entry name" value="Endonuclease Chain A"/>
    <property type="match status" value="2"/>
</dbReference>
<dbReference type="GO" id="GO:0009395">
    <property type="term" value="P:phospholipid catabolic process"/>
    <property type="evidence" value="ECO:0007669"/>
    <property type="project" value="TreeGrafter"/>
</dbReference>
<dbReference type="SMART" id="SM00155">
    <property type="entry name" value="PLDc"/>
    <property type="match status" value="2"/>
</dbReference>
<keyword evidence="2" id="KW-0677">Repeat</keyword>
<feature type="transmembrane region" description="Helical" evidence="5">
    <location>
        <begin position="478"/>
        <end position="501"/>
    </location>
</feature>
<dbReference type="Pfam" id="PF00614">
    <property type="entry name" value="PLDc"/>
    <property type="match status" value="1"/>
</dbReference>
<dbReference type="Pfam" id="PF13091">
    <property type="entry name" value="PLDc_2"/>
    <property type="match status" value="1"/>
</dbReference>
<keyword evidence="5" id="KW-1133">Transmembrane helix</keyword>
<evidence type="ECO:0000256" key="1">
    <source>
        <dbReference type="ARBA" id="ARBA00000798"/>
    </source>
</evidence>
<dbReference type="Proteomes" id="UP000075320">
    <property type="component" value="Unassembled WGS sequence"/>
</dbReference>
<comment type="caution">
    <text evidence="7">The sequence shown here is derived from an EMBL/GenBank/DDBJ whole genome shotgun (WGS) entry which is preliminary data.</text>
</comment>
<dbReference type="InterPro" id="IPR025202">
    <property type="entry name" value="PLD-like_dom"/>
</dbReference>
<dbReference type="InterPro" id="IPR001736">
    <property type="entry name" value="PLipase_D/transphosphatidylase"/>
</dbReference>
<reference evidence="7 8" key="1">
    <citation type="submission" date="2016-03" db="EMBL/GenBank/DDBJ databases">
        <authorList>
            <person name="Ploux O."/>
        </authorList>
    </citation>
    <scope>NUCLEOTIDE SEQUENCE [LARGE SCALE GENOMIC DNA]</scope>
    <source>
        <strain evidence="7 8">R0</strain>
    </source>
</reference>
<comment type="catalytic activity">
    <reaction evidence="1">
        <text>a 1,2-diacyl-sn-glycero-3-phosphocholine + H2O = a 1,2-diacyl-sn-glycero-3-phosphate + choline + H(+)</text>
        <dbReference type="Rhea" id="RHEA:14445"/>
        <dbReference type="ChEBI" id="CHEBI:15354"/>
        <dbReference type="ChEBI" id="CHEBI:15377"/>
        <dbReference type="ChEBI" id="CHEBI:15378"/>
        <dbReference type="ChEBI" id="CHEBI:57643"/>
        <dbReference type="ChEBI" id="CHEBI:58608"/>
        <dbReference type="EC" id="3.1.4.4"/>
    </reaction>
</comment>
<proteinExistence type="predicted"/>
<name>A0A150WJM8_BDEBC</name>
<evidence type="ECO:0000256" key="2">
    <source>
        <dbReference type="ARBA" id="ARBA00022737"/>
    </source>
</evidence>
<feature type="transmembrane region" description="Helical" evidence="5">
    <location>
        <begin position="668"/>
        <end position="688"/>
    </location>
</feature>
<evidence type="ECO:0000256" key="3">
    <source>
        <dbReference type="ARBA" id="ARBA00022801"/>
    </source>
</evidence>
<feature type="transmembrane region" description="Helical" evidence="5">
    <location>
        <begin position="558"/>
        <end position="578"/>
    </location>
</feature>
<feature type="transmembrane region" description="Helical" evidence="5">
    <location>
        <begin position="598"/>
        <end position="619"/>
    </location>
</feature>
<keyword evidence="5" id="KW-0472">Membrane</keyword>
<dbReference type="InterPro" id="IPR032816">
    <property type="entry name" value="VTT_dom"/>
</dbReference>
<dbReference type="GO" id="GO:0004630">
    <property type="term" value="F:phospholipase D activity"/>
    <property type="evidence" value="ECO:0007669"/>
    <property type="project" value="UniProtKB-EC"/>
</dbReference>
<evidence type="ECO:0000256" key="5">
    <source>
        <dbReference type="SAM" id="Phobius"/>
    </source>
</evidence>
<evidence type="ECO:0000256" key="4">
    <source>
        <dbReference type="ARBA" id="ARBA00023098"/>
    </source>
</evidence>